<feature type="transmembrane region" description="Helical" evidence="8">
    <location>
        <begin position="181"/>
        <end position="202"/>
    </location>
</feature>
<accession>A0A0S2KF90</accession>
<dbReference type="InterPro" id="IPR037294">
    <property type="entry name" value="ABC_BtuC-like"/>
</dbReference>
<dbReference type="PANTHER" id="PTHR30472:SF25">
    <property type="entry name" value="ABC TRANSPORTER PERMEASE PROTEIN MJ0876-RELATED"/>
    <property type="match status" value="1"/>
</dbReference>
<evidence type="ECO:0000256" key="2">
    <source>
        <dbReference type="ARBA" id="ARBA00007935"/>
    </source>
</evidence>
<proteinExistence type="inferred from homology"/>
<sequence length="322" mass="33861">MAGLLLLCIACFVLAIGYGSVSISPTEIWQQLVSDQPDARGRIINEIRIPRALAAFLCGALLALSGVIMQVLLRNPLADPYILGVSGGAAVGALLVILAGVSALWITQAAFAGALLSVLLVFGLVARGRQWSPTRLLLTGVVISAGWGAVINVMLTSSSANNVQSMLFWLMGDLSQSQTRSWHFLILLAGLLILLSQARALNALARGELSAAALGINVQRLKILLYFSASILTAVAVTIAGSVGFVGLVVPHMLRLSGARDHRWLIPGSLLLGGAFLMLADTLARTIIAPRQLPVGVLTALIGVPAFLVILHRGFRRSGPQS</sequence>
<dbReference type="SUPFAM" id="SSF81345">
    <property type="entry name" value="ABC transporter involved in vitamin B12 uptake, BtuC"/>
    <property type="match status" value="1"/>
</dbReference>
<dbReference type="KEGG" id="pspi:PS2015_2270"/>
<protein>
    <submittedName>
        <fullName evidence="9">Transport system permease protein</fullName>
    </submittedName>
</protein>
<reference evidence="9 10" key="1">
    <citation type="submission" date="2015-11" db="EMBL/GenBank/DDBJ databases">
        <authorList>
            <person name="Zhang Y."/>
            <person name="Guo Z."/>
        </authorList>
    </citation>
    <scope>NUCLEOTIDE SEQUENCE [LARGE SCALE GENOMIC DNA]</scope>
    <source>
        <strain evidence="9 10">KCTC 32221</strain>
    </source>
</reference>
<dbReference type="FunFam" id="1.10.3470.10:FF:000001">
    <property type="entry name" value="Vitamin B12 ABC transporter permease BtuC"/>
    <property type="match status" value="1"/>
</dbReference>
<dbReference type="Pfam" id="PF01032">
    <property type="entry name" value="FecCD"/>
    <property type="match status" value="1"/>
</dbReference>
<evidence type="ECO:0000256" key="7">
    <source>
        <dbReference type="ARBA" id="ARBA00023136"/>
    </source>
</evidence>
<dbReference type="EMBL" id="CP013189">
    <property type="protein sequence ID" value="ALO46905.1"/>
    <property type="molecule type" value="Genomic_DNA"/>
</dbReference>
<evidence type="ECO:0000256" key="4">
    <source>
        <dbReference type="ARBA" id="ARBA00022475"/>
    </source>
</evidence>
<keyword evidence="7 8" id="KW-0472">Membrane</keyword>
<feature type="transmembrane region" description="Helical" evidence="8">
    <location>
        <begin position="295"/>
        <end position="315"/>
    </location>
</feature>
<dbReference type="AlphaFoldDB" id="A0A0S2KF90"/>
<dbReference type="Proteomes" id="UP000065641">
    <property type="component" value="Chromosome"/>
</dbReference>
<comment type="similarity">
    <text evidence="2">Belongs to the binding-protein-dependent transport system permease family. FecCD subfamily.</text>
</comment>
<dbReference type="PATRIC" id="fig|1249552.3.peg.2283"/>
<feature type="transmembrane region" description="Helical" evidence="8">
    <location>
        <begin position="264"/>
        <end position="283"/>
    </location>
</feature>
<feature type="transmembrane region" description="Helical" evidence="8">
    <location>
        <begin position="52"/>
        <end position="73"/>
    </location>
</feature>
<keyword evidence="5 8" id="KW-0812">Transmembrane</keyword>
<gene>
    <name evidence="9" type="ORF">PS2015_2270</name>
</gene>
<name>A0A0S2KF90_9GAMM</name>
<evidence type="ECO:0000256" key="5">
    <source>
        <dbReference type="ARBA" id="ARBA00022692"/>
    </source>
</evidence>
<dbReference type="GO" id="GO:0033214">
    <property type="term" value="P:siderophore-iron import into cell"/>
    <property type="evidence" value="ECO:0007669"/>
    <property type="project" value="TreeGrafter"/>
</dbReference>
<organism evidence="9 10">
    <name type="scientific">Pseudohongiella spirulinae</name>
    <dbReference type="NCBI Taxonomy" id="1249552"/>
    <lineage>
        <taxon>Bacteria</taxon>
        <taxon>Pseudomonadati</taxon>
        <taxon>Pseudomonadota</taxon>
        <taxon>Gammaproteobacteria</taxon>
        <taxon>Pseudomonadales</taxon>
        <taxon>Pseudohongiellaceae</taxon>
        <taxon>Pseudohongiella</taxon>
    </lineage>
</organism>
<keyword evidence="6 8" id="KW-1133">Transmembrane helix</keyword>
<dbReference type="STRING" id="1249552.PS2015_2270"/>
<evidence type="ECO:0000313" key="10">
    <source>
        <dbReference type="Proteomes" id="UP000065641"/>
    </source>
</evidence>
<dbReference type="PANTHER" id="PTHR30472">
    <property type="entry name" value="FERRIC ENTEROBACTIN TRANSPORT SYSTEM PERMEASE PROTEIN"/>
    <property type="match status" value="1"/>
</dbReference>
<dbReference type="GO" id="GO:0005886">
    <property type="term" value="C:plasma membrane"/>
    <property type="evidence" value="ECO:0007669"/>
    <property type="project" value="UniProtKB-SubCell"/>
</dbReference>
<feature type="transmembrane region" description="Helical" evidence="8">
    <location>
        <begin position="80"/>
        <end position="99"/>
    </location>
</feature>
<dbReference type="InterPro" id="IPR000522">
    <property type="entry name" value="ABC_transptr_permease_BtuC"/>
</dbReference>
<feature type="transmembrane region" description="Helical" evidence="8">
    <location>
        <begin position="137"/>
        <end position="161"/>
    </location>
</feature>
<keyword evidence="4" id="KW-1003">Cell membrane</keyword>
<comment type="subcellular location">
    <subcellularLocation>
        <location evidence="1">Cell membrane</location>
        <topology evidence="1">Multi-pass membrane protein</topology>
    </subcellularLocation>
</comment>
<keyword evidence="10" id="KW-1185">Reference proteome</keyword>
<evidence type="ECO:0000256" key="6">
    <source>
        <dbReference type="ARBA" id="ARBA00022989"/>
    </source>
</evidence>
<feature type="transmembrane region" description="Helical" evidence="8">
    <location>
        <begin position="105"/>
        <end position="125"/>
    </location>
</feature>
<keyword evidence="3" id="KW-0813">Transport</keyword>
<dbReference type="CDD" id="cd06550">
    <property type="entry name" value="TM_ABC_iron-siderophores_like"/>
    <property type="match status" value="1"/>
</dbReference>
<evidence type="ECO:0000256" key="1">
    <source>
        <dbReference type="ARBA" id="ARBA00004651"/>
    </source>
</evidence>
<dbReference type="GO" id="GO:0022857">
    <property type="term" value="F:transmembrane transporter activity"/>
    <property type="evidence" value="ECO:0007669"/>
    <property type="project" value="InterPro"/>
</dbReference>
<evidence type="ECO:0000256" key="3">
    <source>
        <dbReference type="ARBA" id="ARBA00022448"/>
    </source>
</evidence>
<evidence type="ECO:0000256" key="8">
    <source>
        <dbReference type="SAM" id="Phobius"/>
    </source>
</evidence>
<evidence type="ECO:0000313" key="9">
    <source>
        <dbReference type="EMBL" id="ALO46905.1"/>
    </source>
</evidence>
<dbReference type="Gene3D" id="1.10.3470.10">
    <property type="entry name" value="ABC transporter involved in vitamin B12 uptake, BtuC"/>
    <property type="match status" value="1"/>
</dbReference>
<feature type="transmembrane region" description="Helical" evidence="8">
    <location>
        <begin position="223"/>
        <end position="252"/>
    </location>
</feature>